<proteinExistence type="inferred from homology"/>
<dbReference type="PANTHER" id="PTHR43685">
    <property type="entry name" value="GLYCOSYLTRANSFERASE"/>
    <property type="match status" value="1"/>
</dbReference>
<evidence type="ECO:0000313" key="4">
    <source>
        <dbReference type="EMBL" id="HJA92887.1"/>
    </source>
</evidence>
<dbReference type="Pfam" id="PF00535">
    <property type="entry name" value="Glycos_transf_2"/>
    <property type="match status" value="1"/>
</dbReference>
<dbReference type="Proteomes" id="UP000886858">
    <property type="component" value="Unassembled WGS sequence"/>
</dbReference>
<gene>
    <name evidence="4" type="ORF">H9717_07190</name>
</gene>
<dbReference type="Gene3D" id="3.90.550.10">
    <property type="entry name" value="Spore Coat Polysaccharide Biosynthesis Protein SpsA, Chain A"/>
    <property type="match status" value="1"/>
</dbReference>
<dbReference type="SUPFAM" id="SSF53448">
    <property type="entry name" value="Nucleotide-diphospho-sugar transferases"/>
    <property type="match status" value="1"/>
</dbReference>
<comment type="caution">
    <text evidence="4">The sequence shown here is derived from an EMBL/GenBank/DDBJ whole genome shotgun (WGS) entry which is preliminary data.</text>
</comment>
<dbReference type="InterPro" id="IPR029044">
    <property type="entry name" value="Nucleotide-diphossugar_trans"/>
</dbReference>
<feature type="region of interest" description="Disordered" evidence="2">
    <location>
        <begin position="130"/>
        <end position="162"/>
    </location>
</feature>
<dbReference type="AlphaFoldDB" id="A0A9D2I6C0"/>
<evidence type="ECO:0000256" key="1">
    <source>
        <dbReference type="ARBA" id="ARBA00006739"/>
    </source>
</evidence>
<dbReference type="InterPro" id="IPR050834">
    <property type="entry name" value="Glycosyltransf_2"/>
</dbReference>
<name>A0A9D2I6C0_9FIRM</name>
<dbReference type="PANTHER" id="PTHR43685:SF11">
    <property type="entry name" value="GLYCOSYLTRANSFERASE TAGX-RELATED"/>
    <property type="match status" value="1"/>
</dbReference>
<dbReference type="EMBL" id="DWYY01000074">
    <property type="protein sequence ID" value="HJA92887.1"/>
    <property type="molecule type" value="Genomic_DNA"/>
</dbReference>
<dbReference type="InterPro" id="IPR001173">
    <property type="entry name" value="Glyco_trans_2-like"/>
</dbReference>
<dbReference type="CDD" id="cd00761">
    <property type="entry name" value="Glyco_tranf_GTA_type"/>
    <property type="match status" value="1"/>
</dbReference>
<sequence length="363" mass="41061">MNGLISVIVPVYNGEKYLSDCLESLLGQTHEELEILVIDDGSADGSAALCESFARKDGRIRLIRQPNGGVSSARNRGLEEAKGDFVAFVDADDWLLPQMLEDQLEMLTREKGDMILGGYRAVGEKERESFRRACRSEKRTGGPGREEGIGSQGRTQQESSQEESLLQDGTNCLVMDAETYVNRFLLQSNSRCWSILFCRDAIGKTRFPENLSIGEDLLFLARLMPRLKRVLVTEKCGYCYFLNERGAMLSEFKPSYMDQISCWKMAEKELEPFGEEAREKIRLCLFQAALLTAGKLALLEPAAAAREYEAFLKECREAAAEAWRELGRAGRKRLPAGYRIKGVIFLHAPEVYLRLYHVWKRKS</sequence>
<feature type="domain" description="Glycosyltransferase 2-like" evidence="3">
    <location>
        <begin position="6"/>
        <end position="134"/>
    </location>
</feature>
<comment type="similarity">
    <text evidence="1">Belongs to the glycosyltransferase 2 family.</text>
</comment>
<reference evidence="4" key="1">
    <citation type="journal article" date="2021" name="PeerJ">
        <title>Extensive microbial diversity within the chicken gut microbiome revealed by metagenomics and culture.</title>
        <authorList>
            <person name="Gilroy R."/>
            <person name="Ravi A."/>
            <person name="Getino M."/>
            <person name="Pursley I."/>
            <person name="Horton D.L."/>
            <person name="Alikhan N.F."/>
            <person name="Baker D."/>
            <person name="Gharbi K."/>
            <person name="Hall N."/>
            <person name="Watson M."/>
            <person name="Adriaenssens E.M."/>
            <person name="Foster-Nyarko E."/>
            <person name="Jarju S."/>
            <person name="Secka A."/>
            <person name="Antonio M."/>
            <person name="Oren A."/>
            <person name="Chaudhuri R.R."/>
            <person name="La Ragione R."/>
            <person name="Hildebrand F."/>
            <person name="Pallen M.J."/>
        </authorList>
    </citation>
    <scope>NUCLEOTIDE SEQUENCE</scope>
    <source>
        <strain evidence="4">CHK179-7159</strain>
    </source>
</reference>
<evidence type="ECO:0000313" key="5">
    <source>
        <dbReference type="Proteomes" id="UP000886858"/>
    </source>
</evidence>
<evidence type="ECO:0000259" key="3">
    <source>
        <dbReference type="Pfam" id="PF00535"/>
    </source>
</evidence>
<evidence type="ECO:0000256" key="2">
    <source>
        <dbReference type="SAM" id="MobiDB-lite"/>
    </source>
</evidence>
<protein>
    <submittedName>
        <fullName evidence="4">Glycosyltransferase</fullName>
    </submittedName>
</protein>
<accession>A0A9D2I6C0</accession>
<reference evidence="4" key="2">
    <citation type="submission" date="2021-04" db="EMBL/GenBank/DDBJ databases">
        <authorList>
            <person name="Gilroy R."/>
        </authorList>
    </citation>
    <scope>NUCLEOTIDE SEQUENCE</scope>
    <source>
        <strain evidence="4">CHK179-7159</strain>
    </source>
</reference>
<organism evidence="4 5">
    <name type="scientific">Candidatus Eisenbergiella merdipullorum</name>
    <dbReference type="NCBI Taxonomy" id="2838553"/>
    <lineage>
        <taxon>Bacteria</taxon>
        <taxon>Bacillati</taxon>
        <taxon>Bacillota</taxon>
        <taxon>Clostridia</taxon>
        <taxon>Lachnospirales</taxon>
        <taxon>Lachnospiraceae</taxon>
        <taxon>Eisenbergiella</taxon>
    </lineage>
</organism>
<feature type="compositionally biased region" description="Basic and acidic residues" evidence="2">
    <location>
        <begin position="130"/>
        <end position="148"/>
    </location>
</feature>